<dbReference type="Proteomes" id="UP000245021">
    <property type="component" value="Unassembled WGS sequence"/>
</dbReference>
<dbReference type="InterPro" id="IPR007489">
    <property type="entry name" value="RocS-like_C"/>
</dbReference>
<accession>A0A2R5HJQ9</accession>
<dbReference type="AlphaFoldDB" id="A0A2R5HJQ9"/>
<organism evidence="2 3">
    <name type="scientific">Lactococcus termiticola</name>
    <dbReference type="NCBI Taxonomy" id="2169526"/>
    <lineage>
        <taxon>Bacteria</taxon>
        <taxon>Bacillati</taxon>
        <taxon>Bacillota</taxon>
        <taxon>Bacilli</taxon>
        <taxon>Lactobacillales</taxon>
        <taxon>Streptococcaceae</taxon>
        <taxon>Lactococcus</taxon>
    </lineage>
</organism>
<feature type="domain" description="Regulator of chromosome segregation-like C-terminal" evidence="1">
    <location>
        <begin position="104"/>
        <end position="144"/>
    </location>
</feature>
<protein>
    <recommendedName>
        <fullName evidence="1">Regulator of chromosome segregation-like C-terminal domain-containing protein</fullName>
    </recommendedName>
</protein>
<reference evidence="2 3" key="1">
    <citation type="journal article" date="2018" name="Genome Announc.">
        <title>Draft Genome Sequence of Lactococcus sp. Strain NtB2 (JCM 32569), Isolated from the Gut of the Higher Termite Nasutitermes takasagoensis.</title>
        <authorList>
            <person name="Noda S."/>
            <person name="Aihara C."/>
            <person name="Yuki M."/>
            <person name="Ohkuma M."/>
        </authorList>
    </citation>
    <scope>NUCLEOTIDE SEQUENCE [LARGE SCALE GENOMIC DNA]</scope>
    <source>
        <strain evidence="2 3">NtB2</strain>
    </source>
</reference>
<name>A0A2R5HJQ9_9LACT</name>
<proteinExistence type="predicted"/>
<comment type="caution">
    <text evidence="2">The sequence shown here is derived from an EMBL/GenBank/DDBJ whole genome shotgun (WGS) entry which is preliminary data.</text>
</comment>
<evidence type="ECO:0000259" key="1">
    <source>
        <dbReference type="Pfam" id="PF04394"/>
    </source>
</evidence>
<dbReference type="Pfam" id="PF04394">
    <property type="entry name" value="DUF536"/>
    <property type="match status" value="1"/>
</dbReference>
<sequence length="160" mass="18311">MNTKTVTELAGLFGVTRQAMNKRVKSLASEYVEKNEKNITVVKQEGIHQLEQLMGKVVTAEAEVVDKPDLSQTTELSLKDDSGMLDLVRNLMRDKNSEIDQLHHQLTVKDQQLAEKDKQIQRQQEMMEKALGDQQQFFVELQEQMKTAGNRGFFARLFGK</sequence>
<keyword evidence="3" id="KW-1185">Reference proteome</keyword>
<evidence type="ECO:0000313" key="2">
    <source>
        <dbReference type="EMBL" id="GBG96888.1"/>
    </source>
</evidence>
<evidence type="ECO:0000313" key="3">
    <source>
        <dbReference type="Proteomes" id="UP000245021"/>
    </source>
</evidence>
<gene>
    <name evidence="2" type="ORF">NtB2_01023</name>
</gene>
<dbReference type="EMBL" id="BFFO01000005">
    <property type="protein sequence ID" value="GBG96888.1"/>
    <property type="molecule type" value="Genomic_DNA"/>
</dbReference>